<dbReference type="EMBL" id="SNRY01003781">
    <property type="protein sequence ID" value="KAA6319761.1"/>
    <property type="molecule type" value="Genomic_DNA"/>
</dbReference>
<feature type="domain" description="Glycoside hydrolase family 3 C-terminal" evidence="3">
    <location>
        <begin position="4"/>
        <end position="233"/>
    </location>
</feature>
<comment type="caution">
    <text evidence="4">The sequence shown here is derived from an EMBL/GenBank/DDBJ whole genome shotgun (WGS) entry which is preliminary data.</text>
</comment>
<evidence type="ECO:0000313" key="4">
    <source>
        <dbReference type="EMBL" id="KAA6319758.1"/>
    </source>
</evidence>
<reference evidence="4" key="1">
    <citation type="submission" date="2019-03" db="EMBL/GenBank/DDBJ databases">
        <title>Single cell metagenomics reveals metabolic interactions within the superorganism composed of flagellate Streblomastix strix and complex community of Bacteroidetes bacteria on its surface.</title>
        <authorList>
            <person name="Treitli S.C."/>
            <person name="Kolisko M."/>
            <person name="Husnik F."/>
            <person name="Keeling P."/>
            <person name="Hampl V."/>
        </authorList>
    </citation>
    <scope>NUCLEOTIDE SEQUENCE</scope>
    <source>
        <strain evidence="4">STM</strain>
    </source>
</reference>
<protein>
    <recommendedName>
        <fullName evidence="3">Glycoside hydrolase family 3 C-terminal domain-containing protein</fullName>
    </recommendedName>
</protein>
<organism evidence="4">
    <name type="scientific">termite gut metagenome</name>
    <dbReference type="NCBI Taxonomy" id="433724"/>
    <lineage>
        <taxon>unclassified sequences</taxon>
        <taxon>metagenomes</taxon>
        <taxon>organismal metagenomes</taxon>
    </lineage>
</organism>
<dbReference type="InterPro" id="IPR036881">
    <property type="entry name" value="Glyco_hydro_3_C_sf"/>
</dbReference>
<dbReference type="InterPro" id="IPR050288">
    <property type="entry name" value="Cellulose_deg_GH3"/>
</dbReference>
<dbReference type="GO" id="GO:0005975">
    <property type="term" value="P:carbohydrate metabolic process"/>
    <property type="evidence" value="ECO:0007669"/>
    <property type="project" value="InterPro"/>
</dbReference>
<dbReference type="SUPFAM" id="SSF52279">
    <property type="entry name" value="Beta-D-glucan exohydrolase, C-terminal domain"/>
    <property type="match status" value="1"/>
</dbReference>
<dbReference type="GO" id="GO:0004553">
    <property type="term" value="F:hydrolase activity, hydrolyzing O-glycosyl compounds"/>
    <property type="evidence" value="ECO:0007669"/>
    <property type="project" value="InterPro"/>
</dbReference>
<accession>A0A5J4QFN6</accession>
<dbReference type="PANTHER" id="PTHR42715">
    <property type="entry name" value="BETA-GLUCOSIDASE"/>
    <property type="match status" value="1"/>
</dbReference>
<proteinExistence type="inferred from homology"/>
<evidence type="ECO:0000256" key="1">
    <source>
        <dbReference type="ARBA" id="ARBA00005336"/>
    </source>
</evidence>
<dbReference type="PANTHER" id="PTHR42715:SF10">
    <property type="entry name" value="BETA-GLUCOSIDASE"/>
    <property type="match status" value="1"/>
</dbReference>
<evidence type="ECO:0000259" key="3">
    <source>
        <dbReference type="Pfam" id="PF01915"/>
    </source>
</evidence>
<evidence type="ECO:0000256" key="2">
    <source>
        <dbReference type="ARBA" id="ARBA00022801"/>
    </source>
</evidence>
<comment type="similarity">
    <text evidence="1">Belongs to the glycosyl hydrolase 3 family.</text>
</comment>
<dbReference type="Pfam" id="PF01915">
    <property type="entry name" value="Glyco_hydro_3_C"/>
    <property type="match status" value="1"/>
</dbReference>
<dbReference type="EMBL" id="SNRY01003781">
    <property type="protein sequence ID" value="KAA6319758.1"/>
    <property type="molecule type" value="Genomic_DNA"/>
</dbReference>
<keyword evidence="2" id="KW-0378">Hydrolase</keyword>
<dbReference type="AlphaFoldDB" id="A0A5J4QFN6"/>
<dbReference type="Gene3D" id="3.40.50.1700">
    <property type="entry name" value="Glycoside hydrolase family 3 C-terminal domain"/>
    <property type="match status" value="1"/>
</dbReference>
<dbReference type="InterPro" id="IPR002772">
    <property type="entry name" value="Glyco_hydro_3_C"/>
</dbReference>
<evidence type="ECO:0000313" key="5">
    <source>
        <dbReference type="EMBL" id="KAA6319761.1"/>
    </source>
</evidence>
<name>A0A5J4QFN6_9ZZZZ</name>
<feature type="non-terminal residue" evidence="4">
    <location>
        <position position="1"/>
    </location>
</feature>
<sequence>NAIRKQANGGYGAGVKALYEVTPLEGLQTKIGDRAEIAFSQGYKGFTGSERISRMSPYSEADPKLLQEAVKTAKNADIVLFIAGNNREVETEGSDRIQMILPSGQDEVIKAISAVNPNIVTVVVAGAPVDLSVVEAYSSSIVISWFNGTEGGNALADVLLGNISPSGKLPFTFPVKLEDSPAYVLNNYPQATTTETEGDKNVALYSEELLVGYRWFDTKGIAPSYSFGHGLSYTTFEYKNLQTKKRKIR</sequence>
<gene>
    <name evidence="4" type="ORF">EZS27_030378</name>
    <name evidence="5" type="ORF">EZS27_030381</name>
</gene>